<dbReference type="GO" id="GO:0016035">
    <property type="term" value="C:zeta DNA polymerase complex"/>
    <property type="evidence" value="ECO:0007669"/>
    <property type="project" value="InterPro"/>
</dbReference>
<evidence type="ECO:0000256" key="5">
    <source>
        <dbReference type="ARBA" id="ARBA00022763"/>
    </source>
</evidence>
<dbReference type="GO" id="GO:0042276">
    <property type="term" value="P:error-prone translesion synthesis"/>
    <property type="evidence" value="ECO:0007669"/>
    <property type="project" value="TreeGrafter"/>
</dbReference>
<dbReference type="GO" id="GO:0005634">
    <property type="term" value="C:nucleus"/>
    <property type="evidence" value="ECO:0007669"/>
    <property type="project" value="TreeGrafter"/>
</dbReference>
<name>A0A834GQ99_RHOSS</name>
<keyword evidence="5" id="KW-0227">DNA damage</keyword>
<comment type="caution">
    <text evidence="10">The sequence shown here is derived from an EMBL/GenBank/DDBJ whole genome shotgun (WGS) entry which is preliminary data.</text>
</comment>
<evidence type="ECO:0000256" key="6">
    <source>
        <dbReference type="ARBA" id="ARBA00022932"/>
    </source>
</evidence>
<accession>A0A834GQ99</accession>
<dbReference type="InterPro" id="IPR043502">
    <property type="entry name" value="DNA/RNA_pol_sf"/>
</dbReference>
<dbReference type="InterPro" id="IPR036397">
    <property type="entry name" value="RNaseH_sf"/>
</dbReference>
<keyword evidence="6" id="KW-0239">DNA-directed DNA polymerase</keyword>
<keyword evidence="7" id="KW-0234">DNA repair</keyword>
<evidence type="ECO:0000256" key="2">
    <source>
        <dbReference type="ARBA" id="ARBA00021589"/>
    </source>
</evidence>
<dbReference type="InterPro" id="IPR030559">
    <property type="entry name" value="PolZ_Rev3"/>
</dbReference>
<dbReference type="Pfam" id="PF00136">
    <property type="entry name" value="DNA_pol_B"/>
    <property type="match status" value="1"/>
</dbReference>
<dbReference type="InterPro" id="IPR023211">
    <property type="entry name" value="DNA_pol_palm_dom_sf"/>
</dbReference>
<dbReference type="GO" id="GO:0003887">
    <property type="term" value="F:DNA-directed DNA polymerase activity"/>
    <property type="evidence" value="ECO:0007669"/>
    <property type="project" value="UniProtKB-KW"/>
</dbReference>
<evidence type="ECO:0000259" key="8">
    <source>
        <dbReference type="Pfam" id="PF00136"/>
    </source>
</evidence>
<gene>
    <name evidence="10" type="ORF">RHSIM_Rhsim07G0183900</name>
</gene>
<keyword evidence="11" id="KW-1185">Reference proteome</keyword>
<dbReference type="GO" id="GO:0003677">
    <property type="term" value="F:DNA binding"/>
    <property type="evidence" value="ECO:0007669"/>
    <property type="project" value="InterPro"/>
</dbReference>
<evidence type="ECO:0000259" key="9">
    <source>
        <dbReference type="Pfam" id="PF03104"/>
    </source>
</evidence>
<dbReference type="InterPro" id="IPR006133">
    <property type="entry name" value="DNA-dir_DNA_pol_B_exonuc"/>
</dbReference>
<evidence type="ECO:0000313" key="11">
    <source>
        <dbReference type="Proteomes" id="UP000626092"/>
    </source>
</evidence>
<keyword evidence="4" id="KW-0548">Nucleotidyltransferase</keyword>
<dbReference type="OrthoDB" id="2414538at2759"/>
<dbReference type="InterPro" id="IPR006134">
    <property type="entry name" value="DNA-dir_DNA_pol_B_multi_dom"/>
</dbReference>
<dbReference type="AlphaFoldDB" id="A0A834GQ99"/>
<dbReference type="Gene3D" id="3.90.1600.10">
    <property type="entry name" value="Palm domain of DNA polymerase"/>
    <property type="match status" value="1"/>
</dbReference>
<dbReference type="InterPro" id="IPR012337">
    <property type="entry name" value="RNaseH-like_sf"/>
</dbReference>
<keyword evidence="3" id="KW-0808">Transferase</keyword>
<reference evidence="10" key="1">
    <citation type="submission" date="2019-11" db="EMBL/GenBank/DDBJ databases">
        <authorList>
            <person name="Liu Y."/>
            <person name="Hou J."/>
            <person name="Li T.-Q."/>
            <person name="Guan C.-H."/>
            <person name="Wu X."/>
            <person name="Wu H.-Z."/>
            <person name="Ling F."/>
            <person name="Zhang R."/>
            <person name="Shi X.-G."/>
            <person name="Ren J.-P."/>
            <person name="Chen E.-F."/>
            <person name="Sun J.-M."/>
        </authorList>
    </citation>
    <scope>NUCLEOTIDE SEQUENCE</scope>
    <source>
        <strain evidence="10">Adult_tree_wgs_1</strain>
        <tissue evidence="10">Leaves</tissue>
    </source>
</reference>
<sequence>MGCNSGFHVQAESRGELQPDPRFDAINVVVLAFQEDNDSKINVFVLLRSNIEQDQCNPDGISDWKVFASSEEKLFSHFMNIIRSIDPDILMGWDIQGSSLGYLAERAMHLGISLLYGILRTPTETKVAARESGVSDTGMLDNLLPEPLVSDSIQLGDLIIDDKWGRTHASGLPVGGYSGLKTLTLTNQTIRLGSFEVLVYSEVASRPAMECLPLVMEPEFGFYADPVVLDFQSLYPLMIIAYNLCFCTCLGNVMPSKANTLGVSSFSPDLHVLRDLILWGIFFES</sequence>
<dbReference type="PANTHER" id="PTHR45812">
    <property type="entry name" value="DNA POLYMERASE ZETA CATALYTIC SUBUNIT"/>
    <property type="match status" value="1"/>
</dbReference>
<dbReference type="Proteomes" id="UP000626092">
    <property type="component" value="Unassembled WGS sequence"/>
</dbReference>
<evidence type="ECO:0000256" key="1">
    <source>
        <dbReference type="ARBA" id="ARBA00012417"/>
    </source>
</evidence>
<dbReference type="GO" id="GO:0000724">
    <property type="term" value="P:double-strand break repair via homologous recombination"/>
    <property type="evidence" value="ECO:0007669"/>
    <property type="project" value="TreeGrafter"/>
</dbReference>
<dbReference type="Gene3D" id="3.30.420.10">
    <property type="entry name" value="Ribonuclease H-like superfamily/Ribonuclease H"/>
    <property type="match status" value="1"/>
</dbReference>
<evidence type="ECO:0000256" key="3">
    <source>
        <dbReference type="ARBA" id="ARBA00022679"/>
    </source>
</evidence>
<proteinExistence type="predicted"/>
<dbReference type="GO" id="GO:0000166">
    <property type="term" value="F:nucleotide binding"/>
    <property type="evidence" value="ECO:0007669"/>
    <property type="project" value="InterPro"/>
</dbReference>
<evidence type="ECO:0000313" key="10">
    <source>
        <dbReference type="EMBL" id="KAF7138159.1"/>
    </source>
</evidence>
<feature type="domain" description="DNA-directed DNA polymerase family B multifunctional" evidence="8">
    <location>
        <begin position="214"/>
        <end position="257"/>
    </location>
</feature>
<evidence type="ECO:0000256" key="4">
    <source>
        <dbReference type="ARBA" id="ARBA00022695"/>
    </source>
</evidence>
<dbReference type="SUPFAM" id="SSF53098">
    <property type="entry name" value="Ribonuclease H-like"/>
    <property type="match status" value="1"/>
</dbReference>
<evidence type="ECO:0000256" key="7">
    <source>
        <dbReference type="ARBA" id="ARBA00023204"/>
    </source>
</evidence>
<organism evidence="10 11">
    <name type="scientific">Rhododendron simsii</name>
    <name type="common">Sims's rhododendron</name>
    <dbReference type="NCBI Taxonomy" id="118357"/>
    <lineage>
        <taxon>Eukaryota</taxon>
        <taxon>Viridiplantae</taxon>
        <taxon>Streptophyta</taxon>
        <taxon>Embryophyta</taxon>
        <taxon>Tracheophyta</taxon>
        <taxon>Spermatophyta</taxon>
        <taxon>Magnoliopsida</taxon>
        <taxon>eudicotyledons</taxon>
        <taxon>Gunneridae</taxon>
        <taxon>Pentapetalae</taxon>
        <taxon>asterids</taxon>
        <taxon>Ericales</taxon>
        <taxon>Ericaceae</taxon>
        <taxon>Ericoideae</taxon>
        <taxon>Rhodoreae</taxon>
        <taxon>Rhododendron</taxon>
    </lineage>
</organism>
<dbReference type="PANTHER" id="PTHR45812:SF1">
    <property type="entry name" value="DNA POLYMERASE ZETA CATALYTIC SUBUNIT"/>
    <property type="match status" value="1"/>
</dbReference>
<feature type="domain" description="DNA-directed DNA polymerase family B exonuclease" evidence="9">
    <location>
        <begin position="7"/>
        <end position="132"/>
    </location>
</feature>
<dbReference type="SUPFAM" id="SSF56672">
    <property type="entry name" value="DNA/RNA polymerases"/>
    <property type="match status" value="1"/>
</dbReference>
<dbReference type="Pfam" id="PF03104">
    <property type="entry name" value="DNA_pol_B_exo1"/>
    <property type="match status" value="1"/>
</dbReference>
<dbReference type="EMBL" id="WJXA01000007">
    <property type="protein sequence ID" value="KAF7138159.1"/>
    <property type="molecule type" value="Genomic_DNA"/>
</dbReference>
<dbReference type="EC" id="2.7.7.7" evidence="1"/>
<protein>
    <recommendedName>
        <fullName evidence="2">DNA polymerase zeta catalytic subunit</fullName>
        <ecNumber evidence="1">2.7.7.7</ecNumber>
    </recommendedName>
</protein>